<protein>
    <submittedName>
        <fullName evidence="1">Uncharacterized protein</fullName>
    </submittedName>
</protein>
<name>A0A433SG87_9BURK</name>
<reference evidence="1 2" key="1">
    <citation type="submission" date="2018-01" db="EMBL/GenBank/DDBJ databases">
        <title>Saezia sanguinis gen. nov., sp. nov., in the order Burkholderiales isolated from human blood.</title>
        <authorList>
            <person name="Medina-Pascual M.J."/>
            <person name="Valdezate S."/>
            <person name="Monzon S."/>
            <person name="Cuesta I."/>
            <person name="Carrasco G."/>
            <person name="Villalon P."/>
            <person name="Saez-Nieto J.A."/>
        </authorList>
    </citation>
    <scope>NUCLEOTIDE SEQUENCE [LARGE SCALE GENOMIC DNA]</scope>
    <source>
        <strain evidence="1 2">CNM695-12</strain>
    </source>
</reference>
<dbReference type="AlphaFoldDB" id="A0A433SG87"/>
<keyword evidence="2" id="KW-1185">Reference proteome</keyword>
<evidence type="ECO:0000313" key="1">
    <source>
        <dbReference type="EMBL" id="RUS67771.1"/>
    </source>
</evidence>
<accession>A0A433SG87</accession>
<sequence>MNKQSRIDPRGIIVCTYPGIQPSQAHAIATYDEFLAVCSYDERDVSLASNIKGMFEEQGKHFAVITKEEYQKINWWDERVLMAAHQLGWLHPVIDDPDKTHQ</sequence>
<dbReference type="Proteomes" id="UP000286947">
    <property type="component" value="Unassembled WGS sequence"/>
</dbReference>
<gene>
    <name evidence="1" type="ORF">CUZ56_00248</name>
</gene>
<evidence type="ECO:0000313" key="2">
    <source>
        <dbReference type="Proteomes" id="UP000286947"/>
    </source>
</evidence>
<organism evidence="1 2">
    <name type="scientific">Saezia sanguinis</name>
    <dbReference type="NCBI Taxonomy" id="1965230"/>
    <lineage>
        <taxon>Bacteria</taxon>
        <taxon>Pseudomonadati</taxon>
        <taxon>Pseudomonadota</taxon>
        <taxon>Betaproteobacteria</taxon>
        <taxon>Burkholderiales</taxon>
        <taxon>Saeziaceae</taxon>
        <taxon>Saezia</taxon>
    </lineage>
</organism>
<comment type="caution">
    <text evidence="1">The sequence shown here is derived from an EMBL/GenBank/DDBJ whole genome shotgun (WGS) entry which is preliminary data.</text>
</comment>
<dbReference type="EMBL" id="PQSP01000001">
    <property type="protein sequence ID" value="RUS67771.1"/>
    <property type="molecule type" value="Genomic_DNA"/>
</dbReference>
<proteinExistence type="predicted"/>